<dbReference type="RefSeq" id="WP_021329276.1">
    <property type="nucleotide sequence ID" value="NZ_AUZJ01000005.1"/>
</dbReference>
<dbReference type="Proteomes" id="UP000016646">
    <property type="component" value="Unassembled WGS sequence"/>
</dbReference>
<dbReference type="Pfam" id="PF06854">
    <property type="entry name" value="Phage_Gp15"/>
    <property type="match status" value="1"/>
</dbReference>
<evidence type="ECO:0000313" key="1">
    <source>
        <dbReference type="EMBL" id="ERF61729.1"/>
    </source>
</evidence>
<dbReference type="OrthoDB" id="1758052at2"/>
<dbReference type="PATRIC" id="fig|1125725.3.peg.222"/>
<evidence type="ECO:0000313" key="3">
    <source>
        <dbReference type="Proteomes" id="UP000016412"/>
    </source>
</evidence>
<proteinExistence type="predicted"/>
<reference evidence="3 4" key="1">
    <citation type="submission" date="2013-08" db="EMBL/GenBank/DDBJ databases">
        <authorList>
            <person name="Durkin A.S."/>
            <person name="Haft D.R."/>
            <person name="McCorrison J."/>
            <person name="Torralba M."/>
            <person name="Gillis M."/>
            <person name="Haft D.H."/>
            <person name="Methe B."/>
            <person name="Sutton G."/>
            <person name="Nelson K.E."/>
        </authorList>
    </citation>
    <scope>NUCLEOTIDE SEQUENCE [LARGE SCALE GENOMIC DNA]</scope>
    <source>
        <strain evidence="2 4">ATCC 35536</strain>
        <strain evidence="1 3">VPI DR56BR1116</strain>
    </source>
</reference>
<protein>
    <submittedName>
        <fullName evidence="1">Bacteriophage Gp15 domain protein</fullName>
    </submittedName>
</protein>
<evidence type="ECO:0000313" key="2">
    <source>
        <dbReference type="EMBL" id="ERK05122.1"/>
    </source>
</evidence>
<accession>U2L325</accession>
<dbReference type="Proteomes" id="UP000016412">
    <property type="component" value="Unassembled WGS sequence"/>
</dbReference>
<dbReference type="InterPro" id="IPR009660">
    <property type="entry name" value="Phage_A500_Gp15"/>
</dbReference>
<dbReference type="EMBL" id="AVQI01000002">
    <property type="protein sequence ID" value="ERK05122.1"/>
    <property type="molecule type" value="Genomic_DNA"/>
</dbReference>
<dbReference type="EMBL" id="AUZJ01000005">
    <property type="protein sequence ID" value="ERF61729.1"/>
    <property type="molecule type" value="Genomic_DNA"/>
</dbReference>
<dbReference type="STRING" id="1125725.HMPREF1325_1338"/>
<name>U2L325_TRESO</name>
<comment type="caution">
    <text evidence="1">The sequence shown here is derived from an EMBL/GenBank/DDBJ whole genome shotgun (WGS) entry which is preliminary data.</text>
</comment>
<dbReference type="AlphaFoldDB" id="U2L325"/>
<organism evidence="1 3">
    <name type="scientific">Treponema socranskii subsp. socranskii VPI DR56BR1116 = ATCC 35536</name>
    <dbReference type="NCBI Taxonomy" id="1125725"/>
    <lineage>
        <taxon>Bacteria</taxon>
        <taxon>Pseudomonadati</taxon>
        <taxon>Spirochaetota</taxon>
        <taxon>Spirochaetia</taxon>
        <taxon>Spirochaetales</taxon>
        <taxon>Treponemataceae</taxon>
        <taxon>Treponema</taxon>
    </lineage>
</organism>
<sequence>MSLLTKLNLPDSVCVSGRFYKIKTGHTYWFRFAEIIDDEDATLDDFDFLFDGNAPEDKKEAFNALLSFYWEKKEIPRATGEATSERIINYSIDADLIYAAIMQCYGIDLCEKQMHWHKVRALIAGLTGTKFNEIMSYRCSKPGKDKTMAKLKRIWALPVKESAENKAARERFNKLLETKSE</sequence>
<dbReference type="eggNOG" id="ENOG5032P4C">
    <property type="taxonomic scope" value="Bacteria"/>
</dbReference>
<keyword evidence="4" id="KW-1185">Reference proteome</keyword>
<evidence type="ECO:0000313" key="4">
    <source>
        <dbReference type="Proteomes" id="UP000016646"/>
    </source>
</evidence>
<gene>
    <name evidence="2" type="ORF">HMPREF0860_1603</name>
    <name evidence="1" type="ORF">HMPREF1325_1338</name>
</gene>